<name>A0AB36JBF6_9BACL</name>
<protein>
    <submittedName>
        <fullName evidence="1">Uncharacterized protein</fullName>
    </submittedName>
</protein>
<comment type="caution">
    <text evidence="1">The sequence shown here is derived from an EMBL/GenBank/DDBJ whole genome shotgun (WGS) entry which is preliminary data.</text>
</comment>
<reference evidence="1 2" key="1">
    <citation type="submission" date="2016-10" db="EMBL/GenBank/DDBJ databases">
        <title>Paenibacillus species isolates.</title>
        <authorList>
            <person name="Beno S.M."/>
        </authorList>
    </citation>
    <scope>NUCLEOTIDE SEQUENCE [LARGE SCALE GENOMIC DNA]</scope>
    <source>
        <strain evidence="1 2">FSL H7-0918</strain>
    </source>
</reference>
<sequence length="65" mass="7576">MLPEWKVYFGFLPYVVKAGGRVYSQRAAQYQELSTDVKKDKQYRVATSVMMAGIFYNKKNSVSWD</sequence>
<accession>A0AB36JBF6</accession>
<dbReference type="AlphaFoldDB" id="A0AB36JBF6"/>
<evidence type="ECO:0000313" key="2">
    <source>
        <dbReference type="Proteomes" id="UP000187323"/>
    </source>
</evidence>
<evidence type="ECO:0000313" key="1">
    <source>
        <dbReference type="EMBL" id="OME16603.1"/>
    </source>
</evidence>
<organism evidence="1 2">
    <name type="scientific">Paenibacillus odorifer</name>
    <dbReference type="NCBI Taxonomy" id="189426"/>
    <lineage>
        <taxon>Bacteria</taxon>
        <taxon>Bacillati</taxon>
        <taxon>Bacillota</taxon>
        <taxon>Bacilli</taxon>
        <taxon>Bacillales</taxon>
        <taxon>Paenibacillaceae</taxon>
        <taxon>Paenibacillus</taxon>
    </lineage>
</organism>
<dbReference type="Proteomes" id="UP000187323">
    <property type="component" value="Unassembled WGS sequence"/>
</dbReference>
<dbReference type="EMBL" id="MPTO01000019">
    <property type="protein sequence ID" value="OME16603.1"/>
    <property type="molecule type" value="Genomic_DNA"/>
</dbReference>
<proteinExistence type="predicted"/>
<gene>
    <name evidence="1" type="ORF">BSK47_20310</name>
</gene>